<dbReference type="SUPFAM" id="SSF54593">
    <property type="entry name" value="Glyoxalase/Bleomycin resistance protein/Dihydroxybiphenyl dioxygenase"/>
    <property type="match status" value="1"/>
</dbReference>
<dbReference type="InterPro" id="IPR029068">
    <property type="entry name" value="Glyas_Bleomycin-R_OHBP_Dase"/>
</dbReference>
<organism evidence="2 3">
    <name type="scientific">Aliidongia dinghuensis</name>
    <dbReference type="NCBI Taxonomy" id="1867774"/>
    <lineage>
        <taxon>Bacteria</taxon>
        <taxon>Pseudomonadati</taxon>
        <taxon>Pseudomonadota</taxon>
        <taxon>Alphaproteobacteria</taxon>
        <taxon>Rhodospirillales</taxon>
        <taxon>Dongiaceae</taxon>
        <taxon>Aliidongia</taxon>
    </lineage>
</organism>
<evidence type="ECO:0000313" key="3">
    <source>
        <dbReference type="Proteomes" id="UP000646365"/>
    </source>
</evidence>
<dbReference type="RefSeq" id="WP_189043834.1">
    <property type="nucleotide sequence ID" value="NZ_BMJQ01000003.1"/>
</dbReference>
<name>A0A8J2YS79_9PROT</name>
<sequence length="128" mass="13624">MLDHIGFAVADFARSKRFYQAALAPLGITLLMEVSAEETGAEAHAGFGTPGRPFFWIGTGSRPAQSTHVAFVAPDRATVDAFHRAALAAGGTDNGAPGPRPHYHPDYYGAYVRDPDGNNIEAVCRRPA</sequence>
<keyword evidence="3" id="KW-1185">Reference proteome</keyword>
<proteinExistence type="predicted"/>
<dbReference type="PANTHER" id="PTHR35006">
    <property type="entry name" value="GLYOXALASE FAMILY PROTEIN (AFU_ORTHOLOGUE AFUA_5G14830)"/>
    <property type="match status" value="1"/>
</dbReference>
<comment type="caution">
    <text evidence="2">The sequence shown here is derived from an EMBL/GenBank/DDBJ whole genome shotgun (WGS) entry which is preliminary data.</text>
</comment>
<reference evidence="2" key="2">
    <citation type="submission" date="2020-09" db="EMBL/GenBank/DDBJ databases">
        <authorList>
            <person name="Sun Q."/>
            <person name="Zhou Y."/>
        </authorList>
    </citation>
    <scope>NUCLEOTIDE SEQUENCE</scope>
    <source>
        <strain evidence="2">CGMCC 1.15725</strain>
    </source>
</reference>
<dbReference type="PROSITE" id="PS51819">
    <property type="entry name" value="VOC"/>
    <property type="match status" value="1"/>
</dbReference>
<feature type="domain" description="VOC" evidence="1">
    <location>
        <begin position="1"/>
        <end position="125"/>
    </location>
</feature>
<dbReference type="InterPro" id="IPR037523">
    <property type="entry name" value="VOC_core"/>
</dbReference>
<reference evidence="2" key="1">
    <citation type="journal article" date="2014" name="Int. J. Syst. Evol. Microbiol.">
        <title>Complete genome sequence of Corynebacterium casei LMG S-19264T (=DSM 44701T), isolated from a smear-ripened cheese.</title>
        <authorList>
            <consortium name="US DOE Joint Genome Institute (JGI-PGF)"/>
            <person name="Walter F."/>
            <person name="Albersmeier A."/>
            <person name="Kalinowski J."/>
            <person name="Ruckert C."/>
        </authorList>
    </citation>
    <scope>NUCLEOTIDE SEQUENCE</scope>
    <source>
        <strain evidence="2">CGMCC 1.15725</strain>
    </source>
</reference>
<dbReference type="CDD" id="cd07262">
    <property type="entry name" value="VOC_like"/>
    <property type="match status" value="1"/>
</dbReference>
<dbReference type="InterPro" id="IPR004360">
    <property type="entry name" value="Glyas_Fos-R_dOase_dom"/>
</dbReference>
<evidence type="ECO:0000259" key="1">
    <source>
        <dbReference type="PROSITE" id="PS51819"/>
    </source>
</evidence>
<protein>
    <submittedName>
        <fullName evidence="2">Glyoxalase</fullName>
    </submittedName>
</protein>
<dbReference type="EMBL" id="BMJQ01000003">
    <property type="protein sequence ID" value="GGF09095.1"/>
    <property type="molecule type" value="Genomic_DNA"/>
</dbReference>
<dbReference type="Proteomes" id="UP000646365">
    <property type="component" value="Unassembled WGS sequence"/>
</dbReference>
<dbReference type="Gene3D" id="3.10.180.10">
    <property type="entry name" value="2,3-Dihydroxybiphenyl 1,2-Dioxygenase, domain 1"/>
    <property type="match status" value="1"/>
</dbReference>
<dbReference type="Pfam" id="PF00903">
    <property type="entry name" value="Glyoxalase"/>
    <property type="match status" value="1"/>
</dbReference>
<evidence type="ECO:0000313" key="2">
    <source>
        <dbReference type="EMBL" id="GGF09095.1"/>
    </source>
</evidence>
<gene>
    <name evidence="2" type="ORF">GCM10011611_13260</name>
</gene>
<dbReference type="PANTHER" id="PTHR35006:SF2">
    <property type="entry name" value="GLYOXALASE FAMILY PROTEIN (AFU_ORTHOLOGUE AFUA_5G14830)"/>
    <property type="match status" value="1"/>
</dbReference>
<dbReference type="AlphaFoldDB" id="A0A8J2YS79"/>
<accession>A0A8J2YS79</accession>